<dbReference type="InterPro" id="IPR041894">
    <property type="entry name" value="PBP2_ProX-like"/>
</dbReference>
<comment type="similarity">
    <text evidence="8">Belongs to the binding-protein-dependent transport system permease family.</text>
</comment>
<dbReference type="SUPFAM" id="SSF161098">
    <property type="entry name" value="MetI-like"/>
    <property type="match status" value="1"/>
</dbReference>
<comment type="similarity">
    <text evidence="6">In the C-terminal section; belongs to the OsmX family.</text>
</comment>
<dbReference type="PROSITE" id="PS50928">
    <property type="entry name" value="ABC_TM1"/>
    <property type="match status" value="1"/>
</dbReference>
<dbReference type="InterPro" id="IPR051204">
    <property type="entry name" value="ABC_transp_perm/SBD"/>
</dbReference>
<evidence type="ECO:0000256" key="6">
    <source>
        <dbReference type="ARBA" id="ARBA00035642"/>
    </source>
</evidence>
<dbReference type="FunFam" id="1.10.3720.10:FF:000001">
    <property type="entry name" value="Glycine betaine ABC transporter, permease"/>
    <property type="match status" value="1"/>
</dbReference>
<comment type="subcellular location">
    <subcellularLocation>
        <location evidence="1 8">Cell membrane</location>
        <topology evidence="1 8">Multi-pass membrane protein</topology>
    </subcellularLocation>
</comment>
<feature type="transmembrane region" description="Helical" evidence="8">
    <location>
        <begin position="370"/>
        <end position="387"/>
    </location>
</feature>
<dbReference type="Pfam" id="PF00528">
    <property type="entry name" value="BPD_transp_1"/>
    <property type="match status" value="1"/>
</dbReference>
<organism evidence="10 11">
    <name type="scientific">Pirellulimonas nuda</name>
    <dbReference type="NCBI Taxonomy" id="2528009"/>
    <lineage>
        <taxon>Bacteria</taxon>
        <taxon>Pseudomonadati</taxon>
        <taxon>Planctomycetota</taxon>
        <taxon>Planctomycetia</taxon>
        <taxon>Pirellulales</taxon>
        <taxon>Lacipirellulaceae</taxon>
        <taxon>Pirellulimonas</taxon>
    </lineage>
</organism>
<evidence type="ECO:0000313" key="10">
    <source>
        <dbReference type="EMBL" id="QDU88687.1"/>
    </source>
</evidence>
<dbReference type="Pfam" id="PF04069">
    <property type="entry name" value="OpuAC"/>
    <property type="match status" value="1"/>
</dbReference>
<dbReference type="Proteomes" id="UP000317429">
    <property type="component" value="Chromosome"/>
</dbReference>
<dbReference type="GO" id="GO:0031460">
    <property type="term" value="P:glycine betaine transport"/>
    <property type="evidence" value="ECO:0007669"/>
    <property type="project" value="TreeGrafter"/>
</dbReference>
<dbReference type="GO" id="GO:0022857">
    <property type="term" value="F:transmembrane transporter activity"/>
    <property type="evidence" value="ECO:0007669"/>
    <property type="project" value="InterPro"/>
</dbReference>
<dbReference type="InterPro" id="IPR035906">
    <property type="entry name" value="MetI-like_sf"/>
</dbReference>
<feature type="transmembrane region" description="Helical" evidence="8">
    <location>
        <begin position="309"/>
        <end position="331"/>
    </location>
</feature>
<feature type="transmembrane region" description="Helical" evidence="8">
    <location>
        <begin position="343"/>
        <end position="364"/>
    </location>
</feature>
<evidence type="ECO:0000256" key="5">
    <source>
        <dbReference type="ARBA" id="ARBA00023136"/>
    </source>
</evidence>
<dbReference type="CDD" id="cd13607">
    <property type="entry name" value="PBP2_AfProX_like"/>
    <property type="match status" value="1"/>
</dbReference>
<dbReference type="Gene3D" id="1.10.3720.10">
    <property type="entry name" value="MetI-like"/>
    <property type="match status" value="1"/>
</dbReference>
<dbReference type="PANTHER" id="PTHR30177">
    <property type="entry name" value="GLYCINE BETAINE/L-PROLINE TRANSPORT SYSTEM PERMEASE PROTEIN PROW"/>
    <property type="match status" value="1"/>
</dbReference>
<evidence type="ECO:0000259" key="9">
    <source>
        <dbReference type="PROSITE" id="PS50928"/>
    </source>
</evidence>
<keyword evidence="2 8" id="KW-0813">Transport</keyword>
<dbReference type="InterPro" id="IPR000515">
    <property type="entry name" value="MetI-like"/>
</dbReference>
<name>A0A518DB25_9BACT</name>
<keyword evidence="5 8" id="KW-0472">Membrane</keyword>
<evidence type="ECO:0000256" key="4">
    <source>
        <dbReference type="ARBA" id="ARBA00022989"/>
    </source>
</evidence>
<dbReference type="InterPro" id="IPR007210">
    <property type="entry name" value="ABC_Gly_betaine_transp_sub-bd"/>
</dbReference>
<keyword evidence="4 8" id="KW-1133">Transmembrane helix</keyword>
<dbReference type="PANTHER" id="PTHR30177:SF4">
    <property type="entry name" value="OSMOPROTECTANT IMPORT PERMEASE PROTEIN OSMW"/>
    <property type="match status" value="1"/>
</dbReference>
<sequence>MLFPLLATAVVARDCVAADNAAPTVTVGSKAFTESVVLGEVLAGLARDSGVRVNHRAELGGSQVLFGALKAGEIDIYPDYTGTIAKELLGGEGGKSDDAIRARLAEQGVVMSRPVGFNNTYVIGMLESRAAELGIETISDLADHPELHLGFSDEFMERSDGWAGLRARYELPHRRVRGMDHNLAYRGLASGSLDAIDLYSTDPEIESYDIRALADDRRFFPVYDAVILYRADLEERAPKFVESFARLVGAIDAPAMIAMNLRARVDRLPEPQVAAAFLKDSFGISSEVQVKSKWRRRLARLARNTREHLLLVAVSLSAAVLFSVPLGVLAYRRPRLAKPILGVVGVIQTLPSLALLVFMIPLLGLGAEPAIVALFLYSLLPIVRNTYSGLTQIPGPLREAAEVLGLPPRTRLWKIELPLASPSILAGVKTAAVINIGAATLGALIGAGGYGQPILTGIRLADTSLILQGAIPAAVMALAAQALFGWAERWLVPAGLRIEPAS</sequence>
<evidence type="ECO:0000256" key="1">
    <source>
        <dbReference type="ARBA" id="ARBA00004651"/>
    </source>
</evidence>
<evidence type="ECO:0000256" key="7">
    <source>
        <dbReference type="ARBA" id="ARBA00035652"/>
    </source>
</evidence>
<dbReference type="Gene3D" id="3.40.190.120">
    <property type="entry name" value="Osmoprotection protein (prox), domain 2"/>
    <property type="match status" value="1"/>
</dbReference>
<reference evidence="10 11" key="1">
    <citation type="submission" date="2019-02" db="EMBL/GenBank/DDBJ databases">
        <title>Deep-cultivation of Planctomycetes and their phenomic and genomic characterization uncovers novel biology.</title>
        <authorList>
            <person name="Wiegand S."/>
            <person name="Jogler M."/>
            <person name="Boedeker C."/>
            <person name="Pinto D."/>
            <person name="Vollmers J."/>
            <person name="Rivas-Marin E."/>
            <person name="Kohn T."/>
            <person name="Peeters S.H."/>
            <person name="Heuer A."/>
            <person name="Rast P."/>
            <person name="Oberbeckmann S."/>
            <person name="Bunk B."/>
            <person name="Jeske O."/>
            <person name="Meyerdierks A."/>
            <person name="Storesund J.E."/>
            <person name="Kallscheuer N."/>
            <person name="Luecker S."/>
            <person name="Lage O.M."/>
            <person name="Pohl T."/>
            <person name="Merkel B.J."/>
            <person name="Hornburger P."/>
            <person name="Mueller R.-W."/>
            <person name="Bruemmer F."/>
            <person name="Labrenz M."/>
            <person name="Spormann A.M."/>
            <person name="Op den Camp H."/>
            <person name="Overmann J."/>
            <person name="Amann R."/>
            <person name="Jetten M.S.M."/>
            <person name="Mascher T."/>
            <person name="Medema M.H."/>
            <person name="Devos D.P."/>
            <person name="Kaster A.-K."/>
            <person name="Ovreas L."/>
            <person name="Rohde M."/>
            <person name="Galperin M.Y."/>
            <person name="Jogler C."/>
        </authorList>
    </citation>
    <scope>NUCLEOTIDE SEQUENCE [LARGE SCALE GENOMIC DNA]</scope>
    <source>
        <strain evidence="10 11">Pla175</strain>
    </source>
</reference>
<evidence type="ECO:0000256" key="3">
    <source>
        <dbReference type="ARBA" id="ARBA00022692"/>
    </source>
</evidence>
<feature type="transmembrane region" description="Helical" evidence="8">
    <location>
        <begin position="465"/>
        <end position="487"/>
    </location>
</feature>
<feature type="transmembrane region" description="Helical" evidence="8">
    <location>
        <begin position="419"/>
        <end position="445"/>
    </location>
</feature>
<proteinExistence type="inferred from homology"/>
<dbReference type="CDD" id="cd06261">
    <property type="entry name" value="TM_PBP2"/>
    <property type="match status" value="1"/>
</dbReference>
<accession>A0A518DB25</accession>
<dbReference type="AlphaFoldDB" id="A0A518DB25"/>
<comment type="similarity">
    <text evidence="7">In the N-terminal section; belongs to the binding-protein-dependent transport system permease family.</text>
</comment>
<dbReference type="SUPFAM" id="SSF53850">
    <property type="entry name" value="Periplasmic binding protein-like II"/>
    <property type="match status" value="1"/>
</dbReference>
<evidence type="ECO:0000256" key="8">
    <source>
        <dbReference type="RuleBase" id="RU363032"/>
    </source>
</evidence>
<keyword evidence="11" id="KW-1185">Reference proteome</keyword>
<evidence type="ECO:0000313" key="11">
    <source>
        <dbReference type="Proteomes" id="UP000317429"/>
    </source>
</evidence>
<protein>
    <submittedName>
        <fullName evidence="10">Choline transport system permease protein OpuBB</fullName>
    </submittedName>
</protein>
<dbReference type="GO" id="GO:0043190">
    <property type="term" value="C:ATP-binding cassette (ABC) transporter complex"/>
    <property type="evidence" value="ECO:0007669"/>
    <property type="project" value="InterPro"/>
</dbReference>
<feature type="domain" description="ABC transmembrane type-1" evidence="9">
    <location>
        <begin position="305"/>
        <end position="484"/>
    </location>
</feature>
<dbReference type="EMBL" id="CP036291">
    <property type="protein sequence ID" value="QDU88687.1"/>
    <property type="molecule type" value="Genomic_DNA"/>
</dbReference>
<dbReference type="KEGG" id="pnd:Pla175_20680"/>
<gene>
    <name evidence="10" type="primary">opuBB</name>
    <name evidence="10" type="ORF">Pla175_20680</name>
</gene>
<evidence type="ECO:0000256" key="2">
    <source>
        <dbReference type="ARBA" id="ARBA00022448"/>
    </source>
</evidence>
<dbReference type="Gene3D" id="3.40.190.10">
    <property type="entry name" value="Periplasmic binding protein-like II"/>
    <property type="match status" value="1"/>
</dbReference>
<keyword evidence="3 8" id="KW-0812">Transmembrane</keyword>